<name>A0A2W6NGJ0_9BACL</name>
<comment type="caution">
    <text evidence="1">The sequence shown here is derived from an EMBL/GenBank/DDBJ whole genome shotgun (WGS) entry which is preliminary data.</text>
</comment>
<reference evidence="1 2" key="1">
    <citation type="submission" date="2018-06" db="EMBL/GenBank/DDBJ databases">
        <title>Isolation of heavy metals resistant Paenibacillus silvae NC2 from Gold-Copper mine in ZiJin, China.</title>
        <authorList>
            <person name="Xu J."/>
            <person name="Mazhar H.S."/>
            <person name="Rensing C."/>
        </authorList>
    </citation>
    <scope>NUCLEOTIDE SEQUENCE [LARGE SCALE GENOMIC DNA]</scope>
    <source>
        <strain evidence="1 2">NC2</strain>
    </source>
</reference>
<accession>A0A2W6NGJ0</accession>
<dbReference type="AlphaFoldDB" id="A0A2W6NGJ0"/>
<dbReference type="Proteomes" id="UP000249204">
    <property type="component" value="Unassembled WGS sequence"/>
</dbReference>
<organism evidence="1 2">
    <name type="scientific">Paenibacillus silvae</name>
    <dbReference type="NCBI Taxonomy" id="1325358"/>
    <lineage>
        <taxon>Bacteria</taxon>
        <taxon>Bacillati</taxon>
        <taxon>Bacillota</taxon>
        <taxon>Bacilli</taxon>
        <taxon>Bacillales</taxon>
        <taxon>Paenibacillaceae</taxon>
        <taxon>Paenibacillus</taxon>
    </lineage>
</organism>
<evidence type="ECO:0000313" key="2">
    <source>
        <dbReference type="Proteomes" id="UP000249204"/>
    </source>
</evidence>
<protein>
    <submittedName>
        <fullName evidence="1">Uncharacterized protein</fullName>
    </submittedName>
</protein>
<proteinExistence type="predicted"/>
<sequence>MEINSKQLAKDVQQALYEYREAIWKYPHIQQKLRESIPNNAVELETIDKEKLKQYTSDINVAEYWAGIVISKIQVIELIGGQFLLDEVYRDLTDIYRPDYKKFLDEI</sequence>
<dbReference type="RefSeq" id="WP_111271792.1">
    <property type="nucleotide sequence ID" value="NZ_QKWW01000055.1"/>
</dbReference>
<evidence type="ECO:0000313" key="1">
    <source>
        <dbReference type="EMBL" id="PZT54148.1"/>
    </source>
</evidence>
<gene>
    <name evidence="1" type="ORF">DN757_19145</name>
</gene>
<dbReference type="EMBL" id="QKWW01000055">
    <property type="protein sequence ID" value="PZT54148.1"/>
    <property type="molecule type" value="Genomic_DNA"/>
</dbReference>